<accession>A0AA39X8Q1</accession>
<name>A0AA39X8Q1_9PEZI</name>
<keyword evidence="4" id="KW-1185">Reference proteome</keyword>
<reference evidence="3" key="1">
    <citation type="submission" date="2023-06" db="EMBL/GenBank/DDBJ databases">
        <title>Genome-scale phylogeny and comparative genomics of the fungal order Sordariales.</title>
        <authorList>
            <consortium name="Lawrence Berkeley National Laboratory"/>
            <person name="Hensen N."/>
            <person name="Bonometti L."/>
            <person name="Westerberg I."/>
            <person name="Brannstrom I.O."/>
            <person name="Guillou S."/>
            <person name="Cros-Aarteil S."/>
            <person name="Calhoun S."/>
            <person name="Haridas S."/>
            <person name="Kuo A."/>
            <person name="Mondo S."/>
            <person name="Pangilinan J."/>
            <person name="Riley R."/>
            <person name="LaButti K."/>
            <person name="Andreopoulos B."/>
            <person name="Lipzen A."/>
            <person name="Chen C."/>
            <person name="Yanf M."/>
            <person name="Daum C."/>
            <person name="Ng V."/>
            <person name="Clum A."/>
            <person name="Steindorff A."/>
            <person name="Ohm R."/>
            <person name="Martin F."/>
            <person name="Silar P."/>
            <person name="Natvig D."/>
            <person name="Lalanne C."/>
            <person name="Gautier V."/>
            <person name="Ament-velasquez S.L."/>
            <person name="Kruys A."/>
            <person name="Hutchinson M.I."/>
            <person name="Powell A.J."/>
            <person name="Barry K."/>
            <person name="Miller A.N."/>
            <person name="Grigoriev I.V."/>
            <person name="Debuchy R."/>
            <person name="Gladieux P."/>
            <person name="Thoren M.H."/>
            <person name="Johannesson H."/>
        </authorList>
    </citation>
    <scope>NUCLEOTIDE SEQUENCE</scope>
    <source>
        <strain evidence="3">SMH3391-2</strain>
    </source>
</reference>
<feature type="region of interest" description="Disordered" evidence="1">
    <location>
        <begin position="48"/>
        <end position="70"/>
    </location>
</feature>
<proteinExistence type="predicted"/>
<organism evidence="3 4">
    <name type="scientific">Bombardia bombarda</name>
    <dbReference type="NCBI Taxonomy" id="252184"/>
    <lineage>
        <taxon>Eukaryota</taxon>
        <taxon>Fungi</taxon>
        <taxon>Dikarya</taxon>
        <taxon>Ascomycota</taxon>
        <taxon>Pezizomycotina</taxon>
        <taxon>Sordariomycetes</taxon>
        <taxon>Sordariomycetidae</taxon>
        <taxon>Sordariales</taxon>
        <taxon>Lasiosphaeriaceae</taxon>
        <taxon>Bombardia</taxon>
    </lineage>
</organism>
<comment type="caution">
    <text evidence="3">The sequence shown here is derived from an EMBL/GenBank/DDBJ whole genome shotgun (WGS) entry which is preliminary data.</text>
</comment>
<evidence type="ECO:0000256" key="2">
    <source>
        <dbReference type="SAM" id="Phobius"/>
    </source>
</evidence>
<sequence length="70" mass="7766">MFPRADTVPDGYTTVAYSYALITVMFIPHFVSRDRYMDGRGMLGRELRPLTKGASTPTEYSGEFGSGSVH</sequence>
<feature type="non-terminal residue" evidence="3">
    <location>
        <position position="70"/>
    </location>
</feature>
<dbReference type="AlphaFoldDB" id="A0AA39X8Q1"/>
<protein>
    <submittedName>
        <fullName evidence="3">Uncharacterized protein</fullName>
    </submittedName>
</protein>
<keyword evidence="2" id="KW-0472">Membrane</keyword>
<gene>
    <name evidence="3" type="ORF">B0T17DRAFT_523777</name>
</gene>
<dbReference type="Proteomes" id="UP001174934">
    <property type="component" value="Unassembled WGS sequence"/>
</dbReference>
<feature type="transmembrane region" description="Helical" evidence="2">
    <location>
        <begin position="12"/>
        <end position="31"/>
    </location>
</feature>
<dbReference type="EMBL" id="JAULSR010000002">
    <property type="protein sequence ID" value="KAK0628800.1"/>
    <property type="molecule type" value="Genomic_DNA"/>
</dbReference>
<evidence type="ECO:0000313" key="4">
    <source>
        <dbReference type="Proteomes" id="UP001174934"/>
    </source>
</evidence>
<keyword evidence="2" id="KW-0812">Transmembrane</keyword>
<evidence type="ECO:0000313" key="3">
    <source>
        <dbReference type="EMBL" id="KAK0628800.1"/>
    </source>
</evidence>
<keyword evidence="2" id="KW-1133">Transmembrane helix</keyword>
<evidence type="ECO:0000256" key="1">
    <source>
        <dbReference type="SAM" id="MobiDB-lite"/>
    </source>
</evidence>